<evidence type="ECO:0000256" key="1">
    <source>
        <dbReference type="HAMAP-Rule" id="MF_00336"/>
    </source>
</evidence>
<dbReference type="GO" id="GO:0004141">
    <property type="term" value="F:dethiobiotin synthase activity"/>
    <property type="evidence" value="ECO:0007669"/>
    <property type="project" value="UniProtKB-EC"/>
</dbReference>
<accession>A0ABV6UJZ5</accession>
<keyword evidence="1" id="KW-0479">Metal-binding</keyword>
<keyword evidence="1 2" id="KW-0436">Ligase</keyword>
<comment type="subcellular location">
    <subcellularLocation>
        <location evidence="1">Cytoplasm</location>
    </subcellularLocation>
</comment>
<dbReference type="Pfam" id="PF13500">
    <property type="entry name" value="AAA_26"/>
    <property type="match status" value="1"/>
</dbReference>
<evidence type="ECO:0000313" key="2">
    <source>
        <dbReference type="EMBL" id="MFC1401736.1"/>
    </source>
</evidence>
<dbReference type="NCBIfam" id="TIGR00347">
    <property type="entry name" value="bioD"/>
    <property type="match status" value="1"/>
</dbReference>
<dbReference type="InterPro" id="IPR004472">
    <property type="entry name" value="DTB_synth_BioD"/>
</dbReference>
<comment type="caution">
    <text evidence="1">Lacks conserved residue(s) required for the propagation of feature annotation.</text>
</comment>
<name>A0ABV6UJZ5_9ACTN</name>
<dbReference type="HAMAP" id="MF_00336">
    <property type="entry name" value="BioD"/>
    <property type="match status" value="1"/>
</dbReference>
<sequence length="246" mass="24431">MTIMLVTGTGTEIGKTVVTAAVASLALGAGRRVAVLKPAQTGVAPDESGDVDEVVRLAGELTTSELGRYPEPLAPATAAARSGLPPVSPEQVAEEAARLALDHDLVLVEGAGGLLVRYDEQGSTLAEVPAALAALGHACSVLLVTTAGLGTLNTTALTAEALRARGVPLLGLVIGAWPAEPDLAARCNLADLPVVAGAPLLGALPAGSAGDGADRVSLRTTARSCLAPALGGVWEGPLPASPVLSR</sequence>
<comment type="subunit">
    <text evidence="1">Homodimer.</text>
</comment>
<feature type="binding site" evidence="1">
    <location>
        <position position="41"/>
    </location>
    <ligand>
        <name>substrate</name>
    </ligand>
</feature>
<keyword evidence="1" id="KW-0547">Nucleotide-binding</keyword>
<feature type="binding site" evidence="1">
    <location>
        <position position="109"/>
    </location>
    <ligand>
        <name>Mg(2+)</name>
        <dbReference type="ChEBI" id="CHEBI:18420"/>
    </ligand>
</feature>
<feature type="binding site" evidence="1">
    <location>
        <begin position="109"/>
        <end position="112"/>
    </location>
    <ligand>
        <name>ATP</name>
        <dbReference type="ChEBI" id="CHEBI:30616"/>
    </ligand>
</feature>
<protein>
    <recommendedName>
        <fullName evidence="1">ATP-dependent dethiobiotin synthetase BioD</fullName>
        <ecNumber evidence="1">6.3.3.3</ecNumber>
    </recommendedName>
    <alternativeName>
        <fullName evidence="1">DTB synthetase</fullName>
        <shortName evidence="1">DTBS</shortName>
    </alternativeName>
    <alternativeName>
        <fullName evidence="1">Dethiobiotin synthase</fullName>
    </alternativeName>
</protein>
<dbReference type="InterPro" id="IPR027417">
    <property type="entry name" value="P-loop_NTPase"/>
</dbReference>
<comment type="caution">
    <text evidence="2">The sequence shown here is derived from an EMBL/GenBank/DDBJ whole genome shotgun (WGS) entry which is preliminary data.</text>
</comment>
<comment type="pathway">
    <text evidence="1">Cofactor biosynthesis; biotin biosynthesis; biotin from 7,8-diaminononanoate: step 1/2.</text>
</comment>
<feature type="active site" evidence="1">
    <location>
        <position position="37"/>
    </location>
</feature>
<comment type="similarity">
    <text evidence="1">Belongs to the dethiobiotin synthetase family.</text>
</comment>
<keyword evidence="1" id="KW-0963">Cytoplasm</keyword>
<keyword evidence="1" id="KW-0067">ATP-binding</keyword>
<dbReference type="CDD" id="cd03109">
    <property type="entry name" value="DTBS"/>
    <property type="match status" value="1"/>
</dbReference>
<feature type="binding site" evidence="1">
    <location>
        <position position="16"/>
    </location>
    <ligand>
        <name>Mg(2+)</name>
        <dbReference type="ChEBI" id="CHEBI:18420"/>
    </ligand>
</feature>
<dbReference type="PIRSF" id="PIRSF006755">
    <property type="entry name" value="DTB_synth"/>
    <property type="match status" value="1"/>
</dbReference>
<dbReference type="PANTHER" id="PTHR43210">
    <property type="entry name" value="DETHIOBIOTIN SYNTHETASE"/>
    <property type="match status" value="1"/>
</dbReference>
<proteinExistence type="inferred from homology"/>
<dbReference type="SUPFAM" id="SSF52540">
    <property type="entry name" value="P-loop containing nucleoside triphosphate hydrolases"/>
    <property type="match status" value="1"/>
</dbReference>
<keyword evidence="1" id="KW-0460">Magnesium</keyword>
<dbReference type="Gene3D" id="3.40.50.300">
    <property type="entry name" value="P-loop containing nucleotide triphosphate hydrolases"/>
    <property type="match status" value="1"/>
</dbReference>
<comment type="cofactor">
    <cofactor evidence="1">
        <name>Mg(2+)</name>
        <dbReference type="ChEBI" id="CHEBI:18420"/>
    </cofactor>
</comment>
<reference evidence="2 3" key="1">
    <citation type="submission" date="2024-09" db="EMBL/GenBank/DDBJ databases">
        <authorList>
            <person name="Lee S.D."/>
        </authorList>
    </citation>
    <scope>NUCLEOTIDE SEQUENCE [LARGE SCALE GENOMIC DNA]</scope>
    <source>
        <strain evidence="2 3">N1-5</strain>
    </source>
</reference>
<feature type="binding site" evidence="1">
    <location>
        <position position="50"/>
    </location>
    <ligand>
        <name>Mg(2+)</name>
        <dbReference type="ChEBI" id="CHEBI:18420"/>
    </ligand>
</feature>
<dbReference type="EC" id="6.3.3.3" evidence="1"/>
<feature type="binding site" evidence="1">
    <location>
        <position position="50"/>
    </location>
    <ligand>
        <name>ATP</name>
        <dbReference type="ChEBI" id="CHEBI:30616"/>
    </ligand>
</feature>
<dbReference type="EMBL" id="JBHEZZ010000004">
    <property type="protein sequence ID" value="MFC1401736.1"/>
    <property type="molecule type" value="Genomic_DNA"/>
</dbReference>
<dbReference type="RefSeq" id="WP_030262122.1">
    <property type="nucleotide sequence ID" value="NZ_JBHEZZ010000004.1"/>
</dbReference>
<dbReference type="Proteomes" id="UP001592528">
    <property type="component" value="Unassembled WGS sequence"/>
</dbReference>
<dbReference type="PANTHER" id="PTHR43210:SF5">
    <property type="entry name" value="DETHIOBIOTIN SYNTHETASE"/>
    <property type="match status" value="1"/>
</dbReference>
<organism evidence="2 3">
    <name type="scientific">Streptacidiphilus cavernicola</name>
    <dbReference type="NCBI Taxonomy" id="3342716"/>
    <lineage>
        <taxon>Bacteria</taxon>
        <taxon>Bacillati</taxon>
        <taxon>Actinomycetota</taxon>
        <taxon>Actinomycetes</taxon>
        <taxon>Kitasatosporales</taxon>
        <taxon>Streptomycetaceae</taxon>
        <taxon>Streptacidiphilus</taxon>
    </lineage>
</organism>
<keyword evidence="1" id="KW-0093">Biotin biosynthesis</keyword>
<keyword evidence="3" id="KW-1185">Reference proteome</keyword>
<gene>
    <name evidence="1 2" type="primary">bioD</name>
    <name evidence="2" type="ORF">ACEZDJ_10590</name>
</gene>
<feature type="binding site" evidence="1">
    <location>
        <begin position="12"/>
        <end position="17"/>
    </location>
    <ligand>
        <name>ATP</name>
        <dbReference type="ChEBI" id="CHEBI:30616"/>
    </ligand>
</feature>
<comment type="function">
    <text evidence="1">Catalyzes a mechanistically unusual reaction, the ATP-dependent insertion of CO2 between the N7 and N8 nitrogen atoms of 7,8-diaminopelargonic acid (DAPA, also called 7,8-diammoniononanoate) to form a ureido ring.</text>
</comment>
<evidence type="ECO:0000313" key="3">
    <source>
        <dbReference type="Proteomes" id="UP001592528"/>
    </source>
</evidence>
<comment type="catalytic activity">
    <reaction evidence="1">
        <text>(7R,8S)-7,8-diammoniononanoate + CO2 + ATP = (4R,5S)-dethiobiotin + ADP + phosphate + 3 H(+)</text>
        <dbReference type="Rhea" id="RHEA:15805"/>
        <dbReference type="ChEBI" id="CHEBI:15378"/>
        <dbReference type="ChEBI" id="CHEBI:16526"/>
        <dbReference type="ChEBI" id="CHEBI:30616"/>
        <dbReference type="ChEBI" id="CHEBI:43474"/>
        <dbReference type="ChEBI" id="CHEBI:149469"/>
        <dbReference type="ChEBI" id="CHEBI:149473"/>
        <dbReference type="ChEBI" id="CHEBI:456216"/>
        <dbReference type="EC" id="6.3.3.3"/>
    </reaction>
</comment>